<dbReference type="InterPro" id="IPR029030">
    <property type="entry name" value="Caspase-like_dom_sf"/>
</dbReference>
<dbReference type="Gene3D" id="3.40.50.1460">
    <property type="match status" value="1"/>
</dbReference>
<keyword evidence="3" id="KW-1185">Reference proteome</keyword>
<dbReference type="InterPro" id="IPR011600">
    <property type="entry name" value="Pept_C14_caspase"/>
</dbReference>
<gene>
    <name evidence="2" type="ORF">ACJ41P_33235</name>
</gene>
<evidence type="ECO:0000313" key="3">
    <source>
        <dbReference type="Proteomes" id="UP001628281"/>
    </source>
</evidence>
<reference evidence="2 3" key="1">
    <citation type="submission" date="2024-11" db="EMBL/GenBank/DDBJ databases">
        <title>Draft genome sequences of two bacteria associated to sugarcane roots in Colombia.</title>
        <authorList>
            <person name="Pardo-Diaz S."/>
            <person name="Masmela-Mendoza J."/>
            <person name="Delgadillo-Duran P."/>
            <person name="Bautista E.J."/>
            <person name="Rojas-Tapias D.F."/>
        </authorList>
    </citation>
    <scope>NUCLEOTIDE SEQUENCE [LARGE SCALE GENOMIC DNA]</scope>
    <source>
        <strain evidence="2 3">Ap18</strain>
    </source>
</reference>
<dbReference type="Proteomes" id="UP001628281">
    <property type="component" value="Unassembled WGS sequence"/>
</dbReference>
<sequence length="397" mass="43137">MAKKVNINKTAPAASAAKKTQADALVFKAKAEGPRTHVLIVGVGHYPNFRDGGPDADDAAPLGQLASSTVSARILARWFVEEYSYPPAPLGSLALLLSEPKPAPFETPSGKWRVPKATYEAFGKAAKAWHARGNGDEGDRLIFLFCGHGFGYGVLTSLLFADFDFREQDAWDSALDLGKFVAGMETCAAAEQVFFIDACRRPHGDLLSPGAAIGRSPIHAKALPRKNFSTTRNAPLIFSTGDEQPARGRIDGASVFTDAFMKSVDGMAARDDNGDWRVNNYSLLEAMSHVSLRLTEQHFPEPQQPQGGQARAFDFHYLAKDPISPIYLDRNGFACGPGELHYEVGGAPVMRPCNEDEYEVELSLPYGGYTFTLKDGEAEIAHARQRAAPTYKKARLA</sequence>
<evidence type="ECO:0000313" key="2">
    <source>
        <dbReference type="EMBL" id="MFL7906023.1"/>
    </source>
</evidence>
<name>A0ABW8VK16_9PROT</name>
<proteinExistence type="predicted"/>
<organism evidence="2 3">
    <name type="scientific">Azospirillum argentinense</name>
    <dbReference type="NCBI Taxonomy" id="2970906"/>
    <lineage>
        <taxon>Bacteria</taxon>
        <taxon>Pseudomonadati</taxon>
        <taxon>Pseudomonadota</taxon>
        <taxon>Alphaproteobacteria</taxon>
        <taxon>Rhodospirillales</taxon>
        <taxon>Azospirillaceae</taxon>
        <taxon>Azospirillum</taxon>
    </lineage>
</organism>
<dbReference type="SUPFAM" id="SSF52129">
    <property type="entry name" value="Caspase-like"/>
    <property type="match status" value="1"/>
</dbReference>
<dbReference type="RefSeq" id="WP_407826069.1">
    <property type="nucleotide sequence ID" value="NZ_JBJLSN010000121.1"/>
</dbReference>
<dbReference type="EMBL" id="JBJLSN010000121">
    <property type="protein sequence ID" value="MFL7906023.1"/>
    <property type="molecule type" value="Genomic_DNA"/>
</dbReference>
<accession>A0ABW8VK16</accession>
<evidence type="ECO:0000259" key="1">
    <source>
        <dbReference type="Pfam" id="PF00656"/>
    </source>
</evidence>
<comment type="caution">
    <text evidence="2">The sequence shown here is derived from an EMBL/GenBank/DDBJ whole genome shotgun (WGS) entry which is preliminary data.</text>
</comment>
<feature type="domain" description="Peptidase C14 caspase" evidence="1">
    <location>
        <begin position="39"/>
        <end position="303"/>
    </location>
</feature>
<protein>
    <submittedName>
        <fullName evidence="2">Caspase family protein</fullName>
    </submittedName>
</protein>
<dbReference type="Pfam" id="PF00656">
    <property type="entry name" value="Peptidase_C14"/>
    <property type="match status" value="1"/>
</dbReference>